<dbReference type="SUPFAM" id="SSF49363">
    <property type="entry name" value="Purple acid phosphatase, N-terminal domain"/>
    <property type="match status" value="1"/>
</dbReference>
<dbReference type="InterPro" id="IPR008963">
    <property type="entry name" value="Purple_acid_Pase-like_N"/>
</dbReference>
<dbReference type="InterPro" id="IPR003961">
    <property type="entry name" value="FN3_dom"/>
</dbReference>
<organism evidence="2 3">
    <name type="scientific">Candidatus Shapirobacteria bacterium CG09_land_8_20_14_0_10_49_15</name>
    <dbReference type="NCBI Taxonomy" id="1974482"/>
    <lineage>
        <taxon>Bacteria</taxon>
        <taxon>Candidatus Shapironibacteriota</taxon>
    </lineage>
</organism>
<evidence type="ECO:0000313" key="3">
    <source>
        <dbReference type="Proteomes" id="UP000231214"/>
    </source>
</evidence>
<accession>A0A2M6XBG7</accession>
<feature type="domain" description="Fibronectin type-III" evidence="1">
    <location>
        <begin position="92"/>
        <end position="170"/>
    </location>
</feature>
<dbReference type="Proteomes" id="UP000231214">
    <property type="component" value="Unassembled WGS sequence"/>
</dbReference>
<dbReference type="GO" id="GO:0046872">
    <property type="term" value="F:metal ion binding"/>
    <property type="evidence" value="ECO:0007669"/>
    <property type="project" value="InterPro"/>
</dbReference>
<evidence type="ECO:0000313" key="2">
    <source>
        <dbReference type="EMBL" id="PIU02355.1"/>
    </source>
</evidence>
<feature type="non-terminal residue" evidence="2">
    <location>
        <position position="1"/>
    </location>
</feature>
<sequence length="180" mass="20697">QGPLAKLDQRLKQSQQAVKQAIQQHYALASFKLEIVGCRIREYTLRLSAATKLAWISMIKPAEKATNFLARAIKAVRIGSATFYTNLFDPNPTTIANIILEEVGPDYAIISWRTNHYTYNNKVNYGETTSWGSEAWGENGQKYHVVRIDNLKPNTKYLFEVMSQNKNYVFDAYWSFETME</sequence>
<reference evidence="3" key="1">
    <citation type="submission" date="2017-09" db="EMBL/GenBank/DDBJ databases">
        <title>Depth-based differentiation of microbial function through sediment-hosted aquifers and enrichment of novel symbionts in the deep terrestrial subsurface.</title>
        <authorList>
            <person name="Probst A.J."/>
            <person name="Ladd B."/>
            <person name="Jarett J.K."/>
            <person name="Geller-Mcgrath D.E."/>
            <person name="Sieber C.M.K."/>
            <person name="Emerson J.B."/>
            <person name="Anantharaman K."/>
            <person name="Thomas B.C."/>
            <person name="Malmstrom R."/>
            <person name="Stieglmeier M."/>
            <person name="Klingl A."/>
            <person name="Woyke T."/>
            <person name="Ryan C.M."/>
            <person name="Banfield J.F."/>
        </authorList>
    </citation>
    <scope>NUCLEOTIDE SEQUENCE [LARGE SCALE GENOMIC DNA]</scope>
</reference>
<proteinExistence type="predicted"/>
<dbReference type="EMBL" id="PEZK01000010">
    <property type="protein sequence ID" value="PIU02355.1"/>
    <property type="molecule type" value="Genomic_DNA"/>
</dbReference>
<dbReference type="CDD" id="cd00063">
    <property type="entry name" value="FN3"/>
    <property type="match status" value="1"/>
</dbReference>
<dbReference type="Gene3D" id="2.60.40.380">
    <property type="entry name" value="Purple acid phosphatase-like, N-terminal"/>
    <property type="match status" value="1"/>
</dbReference>
<dbReference type="SMART" id="SM00060">
    <property type="entry name" value="FN3"/>
    <property type="match status" value="1"/>
</dbReference>
<gene>
    <name evidence="2" type="ORF">COT66_00510</name>
</gene>
<dbReference type="AlphaFoldDB" id="A0A2M6XBG7"/>
<name>A0A2M6XBG7_9BACT</name>
<protein>
    <recommendedName>
        <fullName evidence="1">Fibronectin type-III domain-containing protein</fullName>
    </recommendedName>
</protein>
<comment type="caution">
    <text evidence="2">The sequence shown here is derived from an EMBL/GenBank/DDBJ whole genome shotgun (WGS) entry which is preliminary data.</text>
</comment>
<evidence type="ECO:0000259" key="1">
    <source>
        <dbReference type="SMART" id="SM00060"/>
    </source>
</evidence>
<dbReference type="GO" id="GO:0003993">
    <property type="term" value="F:acid phosphatase activity"/>
    <property type="evidence" value="ECO:0007669"/>
    <property type="project" value="InterPro"/>
</dbReference>